<evidence type="ECO:0000313" key="1">
    <source>
        <dbReference type="Proteomes" id="UP000887580"/>
    </source>
</evidence>
<protein>
    <submittedName>
        <fullName evidence="2">Uncharacterized protein</fullName>
    </submittedName>
</protein>
<organism evidence="1 2">
    <name type="scientific">Panagrolaimus sp. PS1159</name>
    <dbReference type="NCBI Taxonomy" id="55785"/>
    <lineage>
        <taxon>Eukaryota</taxon>
        <taxon>Metazoa</taxon>
        <taxon>Ecdysozoa</taxon>
        <taxon>Nematoda</taxon>
        <taxon>Chromadorea</taxon>
        <taxon>Rhabditida</taxon>
        <taxon>Tylenchina</taxon>
        <taxon>Panagrolaimomorpha</taxon>
        <taxon>Panagrolaimoidea</taxon>
        <taxon>Panagrolaimidae</taxon>
        <taxon>Panagrolaimus</taxon>
    </lineage>
</organism>
<proteinExistence type="predicted"/>
<name>A0AC35F9U5_9BILA</name>
<reference evidence="2" key="1">
    <citation type="submission" date="2022-11" db="UniProtKB">
        <authorList>
            <consortium name="WormBaseParasite"/>
        </authorList>
    </citation>
    <scope>IDENTIFICATION</scope>
</reference>
<accession>A0AC35F9U5</accession>
<sequence>MSDTQEPNRRSFTETAKDALSMAAEKAREMAQYATGAVFTAEENVNEMVNSEQSSADAPVQNENVQAKNLSQPWDIGAPSALSGPIESDGLKYGCKPASPQEISGASLHALAHPTESLKTF</sequence>
<dbReference type="WBParaSite" id="PS1159_v2.g15310.t1">
    <property type="protein sequence ID" value="PS1159_v2.g15310.t1"/>
    <property type="gene ID" value="PS1159_v2.g15310"/>
</dbReference>
<dbReference type="Proteomes" id="UP000887580">
    <property type="component" value="Unplaced"/>
</dbReference>
<evidence type="ECO:0000313" key="2">
    <source>
        <dbReference type="WBParaSite" id="PS1159_v2.g15310.t1"/>
    </source>
</evidence>